<dbReference type="GO" id="GO:0015293">
    <property type="term" value="F:symporter activity"/>
    <property type="evidence" value="ECO:0007669"/>
    <property type="project" value="InterPro"/>
</dbReference>
<dbReference type="GO" id="GO:0005886">
    <property type="term" value="C:plasma membrane"/>
    <property type="evidence" value="ECO:0007669"/>
    <property type="project" value="TreeGrafter"/>
</dbReference>
<comment type="caution">
    <text evidence="2">The sequence shown here is derived from an EMBL/GenBank/DDBJ whole genome shotgun (WGS) entry which is preliminary data.</text>
</comment>
<proteinExistence type="predicted"/>
<dbReference type="Gene3D" id="1.20.1250.20">
    <property type="entry name" value="MFS general substrate transporter like domains"/>
    <property type="match status" value="1"/>
</dbReference>
<evidence type="ECO:0000313" key="2">
    <source>
        <dbReference type="EMBL" id="HJF46030.1"/>
    </source>
</evidence>
<dbReference type="GO" id="GO:0008643">
    <property type="term" value="P:carbohydrate transport"/>
    <property type="evidence" value="ECO:0007669"/>
    <property type="project" value="InterPro"/>
</dbReference>
<sequence length="464" mass="50755">MAEQVQLKKARLVDMILYGFGGIGANIPFIFMGAYLSFFYTDIFGLAPAIVSALMLGSKIVDAVIDPFIGALADRVVTKFGKFRPFVMFGAPVMGLSIFMVFSTPDLDPNAKVLYACAAYIFYVVASSFVVIPNNSIANLMSADPKQRATVQTFKQGMAAIPQFMSAMALPLVDLLGGGTAGWSNYGIVMGIATCVVFWICTMGSKNYDTYELAREETTGDKSERKSADDVVRDIAKTFKNKEMLLLIGAFCTEMTCFTLQNTMNMYYFTYVLGHKDWVATVSSVGVIVGIIGTITVPFFTRVWGKKRSFQVFVALTILPNLLMLFVPSPELALITVAMSSYSFTSRIVIVFAWSMIPDVVDYGEYTTGVRSNGLTQASVQLMNQLGQALGGSIPVMIIGALGYVANQAQTPEVLGAIVALRWGVPCVFNLISFIFIRFYGLTDERAAEIGAKLQERRIEARSE</sequence>
<dbReference type="InterPro" id="IPR039672">
    <property type="entry name" value="MFS_2"/>
</dbReference>
<gene>
    <name evidence="2" type="ORF">K8U72_09650</name>
</gene>
<keyword evidence="1" id="KW-1133">Transmembrane helix</keyword>
<feature type="transmembrane region" description="Helical" evidence="1">
    <location>
        <begin position="417"/>
        <end position="437"/>
    </location>
</feature>
<keyword evidence="1" id="KW-0812">Transmembrane</keyword>
<dbReference type="CDD" id="cd17332">
    <property type="entry name" value="MFS_MelB_like"/>
    <property type="match status" value="1"/>
</dbReference>
<feature type="transmembrane region" description="Helical" evidence="1">
    <location>
        <begin position="244"/>
        <end position="261"/>
    </location>
</feature>
<organism evidence="2 3">
    <name type="scientific">Thermophilibacter provencensis</name>
    <dbReference type="NCBI Taxonomy" id="1852386"/>
    <lineage>
        <taxon>Bacteria</taxon>
        <taxon>Bacillati</taxon>
        <taxon>Actinomycetota</taxon>
        <taxon>Coriobacteriia</taxon>
        <taxon>Coriobacteriales</taxon>
        <taxon>Atopobiaceae</taxon>
        <taxon>Thermophilibacter</taxon>
    </lineage>
</organism>
<dbReference type="InterPro" id="IPR001927">
    <property type="entry name" value="Na/Gal_symport"/>
</dbReference>
<evidence type="ECO:0000313" key="3">
    <source>
        <dbReference type="Proteomes" id="UP000697330"/>
    </source>
</evidence>
<dbReference type="EMBL" id="DYWQ01000152">
    <property type="protein sequence ID" value="HJF46030.1"/>
    <property type="molecule type" value="Genomic_DNA"/>
</dbReference>
<protein>
    <submittedName>
        <fullName evidence="2">Glycoside-pentoside-hexuronide (GPH):cation symporter</fullName>
    </submittedName>
</protein>
<evidence type="ECO:0000256" key="1">
    <source>
        <dbReference type="SAM" id="Phobius"/>
    </source>
</evidence>
<feature type="transmembrane region" description="Helical" evidence="1">
    <location>
        <begin position="185"/>
        <end position="205"/>
    </location>
</feature>
<feature type="transmembrane region" description="Helical" evidence="1">
    <location>
        <begin position="386"/>
        <end position="405"/>
    </location>
</feature>
<dbReference type="Pfam" id="PF13347">
    <property type="entry name" value="MFS_2"/>
    <property type="match status" value="1"/>
</dbReference>
<name>A0A921KM38_9ACTN</name>
<feature type="transmembrane region" description="Helical" evidence="1">
    <location>
        <begin position="281"/>
        <end position="301"/>
    </location>
</feature>
<dbReference type="InterPro" id="IPR036259">
    <property type="entry name" value="MFS_trans_sf"/>
</dbReference>
<dbReference type="PANTHER" id="PTHR11328:SF24">
    <property type="entry name" value="MAJOR FACILITATOR SUPERFAMILY (MFS) PROFILE DOMAIN-CONTAINING PROTEIN"/>
    <property type="match status" value="1"/>
</dbReference>
<dbReference type="Proteomes" id="UP000697330">
    <property type="component" value="Unassembled WGS sequence"/>
</dbReference>
<reference evidence="2" key="1">
    <citation type="journal article" date="2021" name="PeerJ">
        <title>Extensive microbial diversity within the chicken gut microbiome revealed by metagenomics and culture.</title>
        <authorList>
            <person name="Gilroy R."/>
            <person name="Ravi A."/>
            <person name="Getino M."/>
            <person name="Pursley I."/>
            <person name="Horton D.L."/>
            <person name="Alikhan N.F."/>
            <person name="Baker D."/>
            <person name="Gharbi K."/>
            <person name="Hall N."/>
            <person name="Watson M."/>
            <person name="Adriaenssens E.M."/>
            <person name="Foster-Nyarko E."/>
            <person name="Jarju S."/>
            <person name="Secka A."/>
            <person name="Antonio M."/>
            <person name="Oren A."/>
            <person name="Chaudhuri R.R."/>
            <person name="La Ragione R."/>
            <person name="Hildebrand F."/>
            <person name="Pallen M.J."/>
        </authorList>
    </citation>
    <scope>NUCLEOTIDE SEQUENCE</scope>
    <source>
        <strain evidence="2">CHK124-7917</strain>
    </source>
</reference>
<dbReference type="RefSeq" id="WP_274959625.1">
    <property type="nucleotide sequence ID" value="NZ_DYWQ01000152.1"/>
</dbReference>
<feature type="transmembrane region" description="Helical" evidence="1">
    <location>
        <begin position="86"/>
        <end position="107"/>
    </location>
</feature>
<keyword evidence="1" id="KW-0472">Membrane</keyword>
<dbReference type="GO" id="GO:0006814">
    <property type="term" value="P:sodium ion transport"/>
    <property type="evidence" value="ECO:0007669"/>
    <property type="project" value="InterPro"/>
</dbReference>
<feature type="transmembrane region" description="Helical" evidence="1">
    <location>
        <begin position="12"/>
        <end position="37"/>
    </location>
</feature>
<feature type="transmembrane region" description="Helical" evidence="1">
    <location>
        <begin position="43"/>
        <end position="65"/>
    </location>
</feature>
<dbReference type="NCBIfam" id="TIGR00792">
    <property type="entry name" value="gph"/>
    <property type="match status" value="1"/>
</dbReference>
<dbReference type="PANTHER" id="PTHR11328">
    <property type="entry name" value="MAJOR FACILITATOR SUPERFAMILY DOMAIN-CONTAINING PROTEIN"/>
    <property type="match status" value="1"/>
</dbReference>
<dbReference type="AlphaFoldDB" id="A0A921KM38"/>
<accession>A0A921KM38</accession>
<feature type="transmembrane region" description="Helical" evidence="1">
    <location>
        <begin position="310"/>
        <end position="327"/>
    </location>
</feature>
<reference evidence="2" key="2">
    <citation type="submission" date="2021-09" db="EMBL/GenBank/DDBJ databases">
        <authorList>
            <person name="Gilroy R."/>
        </authorList>
    </citation>
    <scope>NUCLEOTIDE SEQUENCE</scope>
    <source>
        <strain evidence="2">CHK124-7917</strain>
    </source>
</reference>
<feature type="transmembrane region" description="Helical" evidence="1">
    <location>
        <begin position="113"/>
        <end position="132"/>
    </location>
</feature>
<dbReference type="SUPFAM" id="SSF103473">
    <property type="entry name" value="MFS general substrate transporter"/>
    <property type="match status" value="1"/>
</dbReference>